<reference evidence="1 2" key="1">
    <citation type="submission" date="2017-01" db="EMBL/GenBank/DDBJ databases">
        <title>A new Hymenobacter.</title>
        <authorList>
            <person name="Liang Y."/>
            <person name="Feng F."/>
        </authorList>
    </citation>
    <scope>NUCLEOTIDE SEQUENCE [LARGE SCALE GENOMIC DNA]</scope>
    <source>
        <strain evidence="1">MIMBbqt21</strain>
    </source>
</reference>
<accession>A0A243WC21</accession>
<comment type="caution">
    <text evidence="1">The sequence shown here is derived from an EMBL/GenBank/DDBJ whole genome shotgun (WGS) entry which is preliminary data.</text>
</comment>
<dbReference type="PANTHER" id="PTHR39186">
    <property type="entry name" value="DUF2071 FAMILY PROTEIN"/>
    <property type="match status" value="1"/>
</dbReference>
<evidence type="ECO:0008006" key="3">
    <source>
        <dbReference type="Google" id="ProtNLM"/>
    </source>
</evidence>
<dbReference type="AlphaFoldDB" id="A0A243WC21"/>
<dbReference type="InterPro" id="IPR018644">
    <property type="entry name" value="DUF2071"/>
</dbReference>
<proteinExistence type="predicted"/>
<gene>
    <name evidence="1" type="ORF">BXP70_15260</name>
</gene>
<dbReference type="RefSeq" id="WP_086594945.1">
    <property type="nucleotide sequence ID" value="NZ_MTSE01000007.1"/>
</dbReference>
<dbReference type="PANTHER" id="PTHR39186:SF1">
    <property type="entry name" value="DUF2071 DOMAIN-CONTAINING PROTEIN"/>
    <property type="match status" value="1"/>
</dbReference>
<dbReference type="Proteomes" id="UP000194873">
    <property type="component" value="Unassembled WGS sequence"/>
</dbReference>
<evidence type="ECO:0000313" key="1">
    <source>
        <dbReference type="EMBL" id="OUJ73182.1"/>
    </source>
</evidence>
<keyword evidence="2" id="KW-1185">Reference proteome</keyword>
<organism evidence="1 2">
    <name type="scientific">Hymenobacter crusticola</name>
    <dbReference type="NCBI Taxonomy" id="1770526"/>
    <lineage>
        <taxon>Bacteria</taxon>
        <taxon>Pseudomonadati</taxon>
        <taxon>Bacteroidota</taxon>
        <taxon>Cytophagia</taxon>
        <taxon>Cytophagales</taxon>
        <taxon>Hymenobacteraceae</taxon>
        <taxon>Hymenobacter</taxon>
    </lineage>
</organism>
<dbReference type="Pfam" id="PF09844">
    <property type="entry name" value="DUF2071"/>
    <property type="match status" value="1"/>
</dbReference>
<name>A0A243WC21_9BACT</name>
<dbReference type="OrthoDB" id="1421826at2"/>
<sequence>MATKTTFLTADWRYLLLANYPVEASVLRRHLPAGVELDDWNGTHYASMVGLLFEDTRMLGIGFPWHRNFAEVNLRFYVRRKTAAGWKHGVVFVKEIVSKPAIVLVANTLYQEKYVALPMRHRIEASPTGELTLDYNWKIKGEWNYLRGTAAASSEPMLEHSEAEFLAENYWGFTRRSATKTSEYEVVHPRWTIRTVSDFSFHCNVAALYGSEFVETLQQEPRSVFMADGSAVKIMSGEKVL</sequence>
<dbReference type="EMBL" id="MTSE01000007">
    <property type="protein sequence ID" value="OUJ73182.1"/>
    <property type="molecule type" value="Genomic_DNA"/>
</dbReference>
<protein>
    <recommendedName>
        <fullName evidence="3">DUF2071 domain-containing protein</fullName>
    </recommendedName>
</protein>
<evidence type="ECO:0000313" key="2">
    <source>
        <dbReference type="Proteomes" id="UP000194873"/>
    </source>
</evidence>